<feature type="non-terminal residue" evidence="1">
    <location>
        <position position="1"/>
    </location>
</feature>
<keyword evidence="2" id="KW-1185">Reference proteome</keyword>
<accession>A0A1X2HX62</accession>
<organism evidence="1 2">
    <name type="scientific">Absidia repens</name>
    <dbReference type="NCBI Taxonomy" id="90262"/>
    <lineage>
        <taxon>Eukaryota</taxon>
        <taxon>Fungi</taxon>
        <taxon>Fungi incertae sedis</taxon>
        <taxon>Mucoromycota</taxon>
        <taxon>Mucoromycotina</taxon>
        <taxon>Mucoromycetes</taxon>
        <taxon>Mucorales</taxon>
        <taxon>Cunninghamellaceae</taxon>
        <taxon>Absidia</taxon>
    </lineage>
</organism>
<proteinExistence type="predicted"/>
<protein>
    <submittedName>
        <fullName evidence="1">Uncharacterized protein</fullName>
    </submittedName>
</protein>
<dbReference type="OrthoDB" id="2298503at2759"/>
<name>A0A1X2HX62_9FUNG</name>
<gene>
    <name evidence="1" type="ORF">BCR42DRAFT_429135</name>
</gene>
<dbReference type="Proteomes" id="UP000193560">
    <property type="component" value="Unassembled WGS sequence"/>
</dbReference>
<sequence>IAHSHIMALQALDDYDEAWFQERSAKWKKKDILKLHITPNIIKLAHRTFSPRPPVTEYSSNLLTLVKGILKKKDMLSATRLIWQDLKLQDEWLKPEAGGPASSGPKDVEAPPMSGLLNAIFGVSDALGWAMQD</sequence>
<comment type="caution">
    <text evidence="1">The sequence shown here is derived from an EMBL/GenBank/DDBJ whole genome shotgun (WGS) entry which is preliminary data.</text>
</comment>
<dbReference type="AlphaFoldDB" id="A0A1X2HX62"/>
<evidence type="ECO:0000313" key="2">
    <source>
        <dbReference type="Proteomes" id="UP000193560"/>
    </source>
</evidence>
<evidence type="ECO:0000313" key="1">
    <source>
        <dbReference type="EMBL" id="ORZ04465.1"/>
    </source>
</evidence>
<dbReference type="EMBL" id="MCGE01000050">
    <property type="protein sequence ID" value="ORZ04465.1"/>
    <property type="molecule type" value="Genomic_DNA"/>
</dbReference>
<reference evidence="1 2" key="1">
    <citation type="submission" date="2016-07" db="EMBL/GenBank/DDBJ databases">
        <title>Pervasive Adenine N6-methylation of Active Genes in Fungi.</title>
        <authorList>
            <consortium name="DOE Joint Genome Institute"/>
            <person name="Mondo S.J."/>
            <person name="Dannebaum R.O."/>
            <person name="Kuo R.C."/>
            <person name="Labutti K."/>
            <person name="Haridas S."/>
            <person name="Kuo A."/>
            <person name="Salamov A."/>
            <person name="Ahrendt S.R."/>
            <person name="Lipzen A."/>
            <person name="Sullivan W."/>
            <person name="Andreopoulos W.B."/>
            <person name="Clum A."/>
            <person name="Lindquist E."/>
            <person name="Daum C."/>
            <person name="Ramamoorthy G.K."/>
            <person name="Gryganskyi A."/>
            <person name="Culley D."/>
            <person name="Magnuson J.K."/>
            <person name="James T.Y."/>
            <person name="O'Malley M.A."/>
            <person name="Stajich J.E."/>
            <person name="Spatafora J.W."/>
            <person name="Visel A."/>
            <person name="Grigoriev I.V."/>
        </authorList>
    </citation>
    <scope>NUCLEOTIDE SEQUENCE [LARGE SCALE GENOMIC DNA]</scope>
    <source>
        <strain evidence="1 2">NRRL 1336</strain>
    </source>
</reference>